<keyword evidence="3" id="KW-1185">Reference proteome</keyword>
<evidence type="ECO:0000313" key="3">
    <source>
        <dbReference type="Proteomes" id="UP000244810"/>
    </source>
</evidence>
<dbReference type="OrthoDB" id="9955971at2"/>
<gene>
    <name evidence="2" type="ORF">DDE23_24400</name>
</gene>
<protein>
    <recommendedName>
        <fullName evidence="4">PepSY domain-containing protein</fullName>
    </recommendedName>
</protein>
<feature type="signal peptide" evidence="1">
    <location>
        <begin position="1"/>
        <end position="20"/>
    </location>
</feature>
<feature type="chain" id="PRO_5015539255" description="PepSY domain-containing protein" evidence="1">
    <location>
        <begin position="21"/>
        <end position="100"/>
    </location>
</feature>
<proteinExistence type="predicted"/>
<evidence type="ECO:0008006" key="4">
    <source>
        <dbReference type="Google" id="ProtNLM"/>
    </source>
</evidence>
<evidence type="ECO:0000256" key="1">
    <source>
        <dbReference type="SAM" id="SignalP"/>
    </source>
</evidence>
<dbReference type="RefSeq" id="WP_107751700.1">
    <property type="nucleotide sequence ID" value="NZ_QBKF01000005.1"/>
</dbReference>
<comment type="caution">
    <text evidence="2">The sequence shown here is derived from an EMBL/GenBank/DDBJ whole genome shotgun (WGS) entry which is preliminary data.</text>
</comment>
<evidence type="ECO:0000313" key="2">
    <source>
        <dbReference type="EMBL" id="PVE44871.1"/>
    </source>
</evidence>
<keyword evidence="1" id="KW-0732">Signal</keyword>
<reference evidence="2 3" key="1">
    <citation type="journal article" date="2011" name="Syst. Appl. Microbiol.">
        <title>Defluviimonas denitrificans gen. nov., sp. nov., and Pararhodobacter aggregans gen. nov., sp. nov., non-phototrophic Rhodobacteraceae from the biofilter of a marine aquaculture.</title>
        <authorList>
            <person name="Foesel B.U."/>
            <person name="Drake H.L."/>
            <person name="Schramm A."/>
        </authorList>
    </citation>
    <scope>NUCLEOTIDE SEQUENCE [LARGE SCALE GENOMIC DNA]</scope>
    <source>
        <strain evidence="2 3">D1-19</strain>
    </source>
</reference>
<dbReference type="AlphaFoldDB" id="A0A2T7UJL5"/>
<name>A0A2T7UJL5_9RHOB</name>
<dbReference type="Proteomes" id="UP000244810">
    <property type="component" value="Unassembled WGS sequence"/>
</dbReference>
<sequence>MKRSLAPFLFAATLALPVMAQTGAAGVMDPDSLVSQFQTAGWESVAMESNEHSIEIEARRGAMEIEVVYDRATGMVRDLDIENIDGRPITIPGLTLTSAS</sequence>
<dbReference type="EMBL" id="QDDR01000022">
    <property type="protein sequence ID" value="PVE44871.1"/>
    <property type="molecule type" value="Genomic_DNA"/>
</dbReference>
<accession>A0A2T7UJL5</accession>
<organism evidence="2 3">
    <name type="scientific">Pararhodobacter aggregans</name>
    <dbReference type="NCBI Taxonomy" id="404875"/>
    <lineage>
        <taxon>Bacteria</taxon>
        <taxon>Pseudomonadati</taxon>
        <taxon>Pseudomonadota</taxon>
        <taxon>Alphaproteobacteria</taxon>
        <taxon>Rhodobacterales</taxon>
        <taxon>Paracoccaceae</taxon>
        <taxon>Pararhodobacter</taxon>
    </lineage>
</organism>